<keyword evidence="4" id="KW-0489">Methyltransferase</keyword>
<protein>
    <recommendedName>
        <fullName evidence="7">Ribosomal RNA methyltransferase FtsJ domain-containing protein</fullName>
    </recommendedName>
</protein>
<keyword evidence="9" id="KW-1185">Reference proteome</keyword>
<proteinExistence type="inferred from homology"/>
<dbReference type="EMBL" id="JACGCM010000773">
    <property type="protein sequence ID" value="KAF6166873.1"/>
    <property type="molecule type" value="Genomic_DNA"/>
</dbReference>
<dbReference type="GO" id="GO:0005737">
    <property type="term" value="C:cytoplasm"/>
    <property type="evidence" value="ECO:0007669"/>
    <property type="project" value="TreeGrafter"/>
</dbReference>
<accession>A0A7J7NIG3</accession>
<dbReference type="InterPro" id="IPR029035">
    <property type="entry name" value="DHS-like_NAD/FAD-binding_dom"/>
</dbReference>
<dbReference type="AlphaFoldDB" id="A0A7J7NIG3"/>
<dbReference type="Pfam" id="PF01728">
    <property type="entry name" value="FtsJ"/>
    <property type="match status" value="2"/>
</dbReference>
<feature type="domain" description="Ribosomal RNA methyltransferase FtsJ" evidence="7">
    <location>
        <begin position="405"/>
        <end position="431"/>
    </location>
</feature>
<dbReference type="GO" id="GO:0006364">
    <property type="term" value="P:rRNA processing"/>
    <property type="evidence" value="ECO:0007669"/>
    <property type="project" value="UniProtKB-KW"/>
</dbReference>
<dbReference type="PANTHER" id="PTHR10920:SF12">
    <property type="entry name" value="TRNA (CYTIDINE(32)_GUANOSINE(34)-2'-O)-METHYLTRANSFERASE-RELATED"/>
    <property type="match status" value="1"/>
</dbReference>
<dbReference type="InterPro" id="IPR050082">
    <property type="entry name" value="RNA_methyltr_RlmE"/>
</dbReference>
<keyword evidence="6" id="KW-0949">S-adenosyl-L-methionine</keyword>
<evidence type="ECO:0000259" key="7">
    <source>
        <dbReference type="Pfam" id="PF01728"/>
    </source>
</evidence>
<dbReference type="SUPFAM" id="SSF53335">
    <property type="entry name" value="S-adenosyl-L-methionine-dependent methyltransferases"/>
    <property type="match status" value="1"/>
</dbReference>
<dbReference type="GO" id="GO:0002181">
    <property type="term" value="P:cytoplasmic translation"/>
    <property type="evidence" value="ECO:0007669"/>
    <property type="project" value="TreeGrafter"/>
</dbReference>
<dbReference type="InterPro" id="IPR002773">
    <property type="entry name" value="Deoxyhypusine_synthase"/>
</dbReference>
<name>A0A7J7NIG3_9MAGN</name>
<keyword evidence="5" id="KW-0808">Transferase</keyword>
<gene>
    <name evidence="8" type="ORF">GIB67_026652</name>
</gene>
<sequence>MDTSSDVEKVAYVKWVKANKMVNLIIRSSINPIMRGAEKGTAKELLDVIKKQFEGFIKGRQYSNLYKLLSYILKISKLVLTLKELGLTIDDTLMNQEKTWEMNKLIAALVFKEERHKKGKTELAHLSTSMKHLSINSQGKKKFKNQDQWHNAMTEEIDYVSHNSASELTPLLEGSKFDDERIIYLSDFKYSGSRRKGFCYSEIRFPTIVVLESEDNIHDATDIDSLDEDYYSEESAAACDEEHNSGDDFDFEDDIVEISSKQQEEQVYFAPNNPLVGSMAPVFTKKGENEVGTRLEGGQKRMIQDQWPAAIVTTMFPEVTPSNNEMEIGKAYMDLQASCVINEDFTEISHLPMSGRSFSVWRDYQAGFECTDFIKDRKVSQTRKYTSLEEREVWNVKRDNRLQYKIDEEFSIFKGVKRVVDLCAAPGNWSQPMAPIKGVIQVQGDITNARTAEVVIKHFDGCKVDLVVCNGAPDITELYDMDEFVQSQLILAGLTIVTHVLREGGKFIAKIFRGKDTSHMYCQLKLFFSVVTFAKPKGSRNSSIEAFAVCENYSPPEGFNPKYLHHLLEKVGTPSGADSLDCSSGWLEGPNKVYIPFLACKDLSGYDSGRSYPLPIVEEGCSYQSLDPVQPPISPPHNRALEMKKASHAYAIEGPVKEKSRWFLSLRDLTNKFKMLKMEHTRLSAKVLEYKKCIKDVTKMTSTIQSAISQKLELQRDHKALKFKFIEEAKERKTVAKNKKNKENRAKLITSCTLGRTSMPIITRHKLAEERGVIDEEIGRVEAYIPAHTKKDKTIQCPDVIVNIRAMNGEVVYARPKKMGMIILGGGLPKHHIYNANMFCNGADYAAFINMAQEFDGSDSGACPDEAESWGKIRGSAENVKVCFLSLSQFGLLDILGQHDGGYGGAQNIGGGYGGTPPPESLVKVKQYHDLRGYKINVAMAEKSTPRGPSSFGHRF</sequence>
<dbReference type="GO" id="GO:0008175">
    <property type="term" value="F:tRNA methyltransferase activity"/>
    <property type="evidence" value="ECO:0007669"/>
    <property type="project" value="TreeGrafter"/>
</dbReference>
<evidence type="ECO:0000256" key="1">
    <source>
        <dbReference type="ARBA" id="ARBA00009892"/>
    </source>
</evidence>
<comment type="caution">
    <text evidence="8">The sequence shown here is derived from an EMBL/GenBank/DDBJ whole genome shotgun (WGS) entry which is preliminary data.</text>
</comment>
<dbReference type="FunFam" id="3.40.50.150:FF:000220">
    <property type="entry name" value="CAMK protein kinase"/>
    <property type="match status" value="1"/>
</dbReference>
<dbReference type="Pfam" id="PF01916">
    <property type="entry name" value="DS"/>
    <property type="match status" value="1"/>
</dbReference>
<dbReference type="PANTHER" id="PTHR10920">
    <property type="entry name" value="RIBOSOMAL RNA METHYLTRANSFERASE"/>
    <property type="match status" value="1"/>
</dbReference>
<dbReference type="GO" id="GO:0030488">
    <property type="term" value="P:tRNA methylation"/>
    <property type="evidence" value="ECO:0007669"/>
    <property type="project" value="TreeGrafter"/>
</dbReference>
<evidence type="ECO:0000313" key="9">
    <source>
        <dbReference type="Proteomes" id="UP000541444"/>
    </source>
</evidence>
<organism evidence="8 9">
    <name type="scientific">Kingdonia uniflora</name>
    <dbReference type="NCBI Taxonomy" id="39325"/>
    <lineage>
        <taxon>Eukaryota</taxon>
        <taxon>Viridiplantae</taxon>
        <taxon>Streptophyta</taxon>
        <taxon>Embryophyta</taxon>
        <taxon>Tracheophyta</taxon>
        <taxon>Spermatophyta</taxon>
        <taxon>Magnoliopsida</taxon>
        <taxon>Ranunculales</taxon>
        <taxon>Circaeasteraceae</taxon>
        <taxon>Kingdonia</taxon>
    </lineage>
</organism>
<dbReference type="Gene3D" id="3.40.50.150">
    <property type="entry name" value="Vaccinia Virus protein VP39"/>
    <property type="match status" value="1"/>
</dbReference>
<dbReference type="InterPro" id="IPR036982">
    <property type="entry name" value="Deoxyhypusine_synthase_sf"/>
</dbReference>
<dbReference type="SUPFAM" id="SSF52467">
    <property type="entry name" value="DHS-like NAD/FAD-binding domain"/>
    <property type="match status" value="1"/>
</dbReference>
<evidence type="ECO:0000256" key="6">
    <source>
        <dbReference type="ARBA" id="ARBA00022691"/>
    </source>
</evidence>
<evidence type="ECO:0000256" key="3">
    <source>
        <dbReference type="ARBA" id="ARBA00022552"/>
    </source>
</evidence>
<reference evidence="8 9" key="1">
    <citation type="journal article" date="2020" name="IScience">
        <title>Genome Sequencing of the Endangered Kingdonia uniflora (Circaeasteraceae, Ranunculales) Reveals Potential Mechanisms of Evolutionary Specialization.</title>
        <authorList>
            <person name="Sun Y."/>
            <person name="Deng T."/>
            <person name="Zhang A."/>
            <person name="Moore M.J."/>
            <person name="Landis J.B."/>
            <person name="Lin N."/>
            <person name="Zhang H."/>
            <person name="Zhang X."/>
            <person name="Huang J."/>
            <person name="Zhang X."/>
            <person name="Sun H."/>
            <person name="Wang H."/>
        </authorList>
    </citation>
    <scope>NUCLEOTIDE SEQUENCE [LARGE SCALE GENOMIC DNA]</scope>
    <source>
        <strain evidence="8">TB1705</strain>
        <tissue evidence="8">Leaf</tissue>
    </source>
</reference>
<dbReference type="Gene3D" id="3.40.910.10">
    <property type="entry name" value="Deoxyhypusine synthase"/>
    <property type="match status" value="1"/>
</dbReference>
<dbReference type="Proteomes" id="UP000541444">
    <property type="component" value="Unassembled WGS sequence"/>
</dbReference>
<feature type="domain" description="Ribosomal RNA methyltransferase FtsJ" evidence="7">
    <location>
        <begin position="432"/>
        <end position="553"/>
    </location>
</feature>
<keyword evidence="2" id="KW-0963">Cytoplasm</keyword>
<dbReference type="OrthoDB" id="289250at2759"/>
<evidence type="ECO:0000256" key="5">
    <source>
        <dbReference type="ARBA" id="ARBA00022679"/>
    </source>
</evidence>
<keyword evidence="3" id="KW-0698">rRNA processing</keyword>
<dbReference type="InterPro" id="IPR029063">
    <property type="entry name" value="SAM-dependent_MTases_sf"/>
</dbReference>
<dbReference type="InterPro" id="IPR002877">
    <property type="entry name" value="RNA_MeTrfase_FtsJ_dom"/>
</dbReference>
<evidence type="ECO:0000313" key="8">
    <source>
        <dbReference type="EMBL" id="KAF6166873.1"/>
    </source>
</evidence>
<evidence type="ECO:0000256" key="4">
    <source>
        <dbReference type="ARBA" id="ARBA00022603"/>
    </source>
</evidence>
<evidence type="ECO:0000256" key="2">
    <source>
        <dbReference type="ARBA" id="ARBA00022490"/>
    </source>
</evidence>
<comment type="similarity">
    <text evidence="1">Belongs to the deoxyhypusine synthase family.</text>
</comment>